<organism evidence="1 2">
    <name type="scientific">Pristionchus fissidentatus</name>
    <dbReference type="NCBI Taxonomy" id="1538716"/>
    <lineage>
        <taxon>Eukaryota</taxon>
        <taxon>Metazoa</taxon>
        <taxon>Ecdysozoa</taxon>
        <taxon>Nematoda</taxon>
        <taxon>Chromadorea</taxon>
        <taxon>Rhabditida</taxon>
        <taxon>Rhabditina</taxon>
        <taxon>Diplogasteromorpha</taxon>
        <taxon>Diplogasteroidea</taxon>
        <taxon>Neodiplogasteridae</taxon>
        <taxon>Pristionchus</taxon>
    </lineage>
</organism>
<reference evidence="1" key="1">
    <citation type="submission" date="2023-10" db="EMBL/GenBank/DDBJ databases">
        <title>Genome assembly of Pristionchus species.</title>
        <authorList>
            <person name="Yoshida K."/>
            <person name="Sommer R.J."/>
        </authorList>
    </citation>
    <scope>NUCLEOTIDE SEQUENCE</scope>
    <source>
        <strain evidence="1">RS5133</strain>
    </source>
</reference>
<sequence>PHNLTLGASCTDLRLAMKCNNFAVRNSCQESTAARRMYCETTEIVYQQEALGFCDGWLPSCEEEENTEMDYTEQDTLNSEDTELSGDYPLDLTDCPVCPICPELTTTDQSIVETTSWLSFITDGYTTSDLPGTSSTTEFTTYLPNQAT</sequence>
<comment type="caution">
    <text evidence="1">The sequence shown here is derived from an EMBL/GenBank/DDBJ whole genome shotgun (WGS) entry which is preliminary data.</text>
</comment>
<feature type="non-terminal residue" evidence="1">
    <location>
        <position position="1"/>
    </location>
</feature>
<accession>A0AAV5VIQ0</accession>
<feature type="non-terminal residue" evidence="1">
    <location>
        <position position="148"/>
    </location>
</feature>
<protein>
    <submittedName>
        <fullName evidence="1">Uncharacterized protein</fullName>
    </submittedName>
</protein>
<dbReference type="EMBL" id="BTSY01000003">
    <property type="protein sequence ID" value="GMT19550.1"/>
    <property type="molecule type" value="Genomic_DNA"/>
</dbReference>
<proteinExistence type="predicted"/>
<evidence type="ECO:0000313" key="1">
    <source>
        <dbReference type="EMBL" id="GMT19550.1"/>
    </source>
</evidence>
<evidence type="ECO:0000313" key="2">
    <source>
        <dbReference type="Proteomes" id="UP001432322"/>
    </source>
</evidence>
<gene>
    <name evidence="1" type="ORF">PFISCL1PPCAC_10847</name>
</gene>
<dbReference type="Proteomes" id="UP001432322">
    <property type="component" value="Unassembled WGS sequence"/>
</dbReference>
<keyword evidence="2" id="KW-1185">Reference proteome</keyword>
<name>A0AAV5VIQ0_9BILA</name>
<dbReference type="AlphaFoldDB" id="A0AAV5VIQ0"/>